<dbReference type="InterPro" id="IPR027365">
    <property type="entry name" value="GNAT_acetyltra_YdfB-like"/>
</dbReference>
<evidence type="ECO:0000313" key="2">
    <source>
        <dbReference type="Proteomes" id="UP000051063"/>
    </source>
</evidence>
<dbReference type="InterPro" id="IPR016181">
    <property type="entry name" value="Acyl_CoA_acyltransferase"/>
</dbReference>
<dbReference type="Gene3D" id="3.40.630.30">
    <property type="match status" value="1"/>
</dbReference>
<gene>
    <name evidence="1" type="ORF">AN963_27025</name>
</gene>
<accession>A0ABR5N494</accession>
<evidence type="ECO:0008006" key="3">
    <source>
        <dbReference type="Google" id="ProtNLM"/>
    </source>
</evidence>
<name>A0ABR5N494_BRECH</name>
<keyword evidence="2" id="KW-1185">Reference proteome</keyword>
<dbReference type="Proteomes" id="UP000051063">
    <property type="component" value="Unassembled WGS sequence"/>
</dbReference>
<dbReference type="SUPFAM" id="SSF55729">
    <property type="entry name" value="Acyl-CoA N-acyltransferases (Nat)"/>
    <property type="match status" value="1"/>
</dbReference>
<comment type="caution">
    <text evidence="1">The sequence shown here is derived from an EMBL/GenBank/DDBJ whole genome shotgun (WGS) entry which is preliminary data.</text>
</comment>
<protein>
    <recommendedName>
        <fullName evidence="3">GNAT family N-acetyltransferase</fullName>
    </recommendedName>
</protein>
<organism evidence="1 2">
    <name type="scientific">Brevibacillus choshinensis</name>
    <dbReference type="NCBI Taxonomy" id="54911"/>
    <lineage>
        <taxon>Bacteria</taxon>
        <taxon>Bacillati</taxon>
        <taxon>Bacillota</taxon>
        <taxon>Bacilli</taxon>
        <taxon>Bacillales</taxon>
        <taxon>Paenibacillaceae</taxon>
        <taxon>Brevibacillus</taxon>
    </lineage>
</organism>
<dbReference type="Pfam" id="PF12746">
    <property type="entry name" value="GNAT_acetyltran"/>
    <property type="match status" value="1"/>
</dbReference>
<proteinExistence type="predicted"/>
<dbReference type="EMBL" id="LJJB01000013">
    <property type="protein sequence ID" value="KQL45312.1"/>
    <property type="molecule type" value="Genomic_DNA"/>
</dbReference>
<sequence>MRNHLDLMTIQAEVLFVHDRNGRLIGINEPDRQPAPRLFWGQTRTGHVLRFQRDVPDHTIAEIQAIMNRDETPEKLSHVIRTFEKEQPINRIWMGPAYACLTGVTSPTGAILVTEQNQSALEAGFSRLLSELPFRKPCYMVTENDVAVSVCFCARSTDRAAEAGVETLEDYRGRGYAALTVSSWCRAIYESQRIPLYSTSWDNYASMSVAKRLNFTLYGTDISIY</sequence>
<reference evidence="1 2" key="1">
    <citation type="submission" date="2015-09" db="EMBL/GenBank/DDBJ databases">
        <title>Genome sequencing project for genomic taxonomy and phylogenomics of Bacillus-like bacteria.</title>
        <authorList>
            <person name="Liu B."/>
            <person name="Wang J."/>
            <person name="Zhu Y."/>
            <person name="Liu G."/>
            <person name="Chen Q."/>
            <person name="Chen Z."/>
            <person name="Lan J."/>
            <person name="Che J."/>
            <person name="Ge C."/>
            <person name="Shi H."/>
            <person name="Pan Z."/>
            <person name="Liu X."/>
        </authorList>
    </citation>
    <scope>NUCLEOTIDE SEQUENCE [LARGE SCALE GENOMIC DNA]</scope>
    <source>
        <strain evidence="1 2">DSM 8552</strain>
    </source>
</reference>
<evidence type="ECO:0000313" key="1">
    <source>
        <dbReference type="EMBL" id="KQL45312.1"/>
    </source>
</evidence>